<evidence type="ECO:0000313" key="12">
    <source>
        <dbReference type="Proteomes" id="UP000272528"/>
    </source>
</evidence>
<comment type="subcellular location">
    <subcellularLocation>
        <location evidence="1">Cell membrane</location>
        <topology evidence="1">Peripheral membrane protein</topology>
    </subcellularLocation>
</comment>
<organism evidence="11 12">
    <name type="scientific">Paenibacillus albus</name>
    <dbReference type="NCBI Taxonomy" id="2495582"/>
    <lineage>
        <taxon>Bacteria</taxon>
        <taxon>Bacillati</taxon>
        <taxon>Bacillota</taxon>
        <taxon>Bacilli</taxon>
        <taxon>Bacillales</taxon>
        <taxon>Paenibacillaceae</taxon>
        <taxon>Paenibacillus</taxon>
    </lineage>
</organism>
<dbReference type="GO" id="GO:0005524">
    <property type="term" value="F:ATP binding"/>
    <property type="evidence" value="ECO:0007669"/>
    <property type="project" value="UniProtKB-KW"/>
</dbReference>
<dbReference type="Gene3D" id="3.40.50.300">
    <property type="entry name" value="P-loop containing nucleotide triphosphate hydrolases"/>
    <property type="match status" value="1"/>
</dbReference>
<dbReference type="SMART" id="SM00382">
    <property type="entry name" value="AAA"/>
    <property type="match status" value="1"/>
</dbReference>
<accession>A0A3Q8X2Z9</accession>
<keyword evidence="12" id="KW-1185">Reference proteome</keyword>
<reference evidence="12" key="1">
    <citation type="submission" date="2018-12" db="EMBL/GenBank/DDBJ databases">
        <title>Genome sequence of Peanibacillus sp.</title>
        <authorList>
            <person name="Subramani G."/>
            <person name="Srinivasan S."/>
            <person name="Kim M.K."/>
        </authorList>
    </citation>
    <scope>NUCLEOTIDE SEQUENCE [LARGE SCALE GENOMIC DNA]</scope>
    <source>
        <strain evidence="12">18JY67-1</strain>
    </source>
</reference>
<dbReference type="InterPro" id="IPR051535">
    <property type="entry name" value="Siderophore_ABC-ATPase"/>
</dbReference>
<keyword evidence="2" id="KW-0813">Transport</keyword>
<dbReference type="EMBL" id="CP034437">
    <property type="protein sequence ID" value="AZN38993.1"/>
    <property type="molecule type" value="Genomic_DNA"/>
</dbReference>
<keyword evidence="7" id="KW-0408">Iron</keyword>
<keyword evidence="3" id="KW-1003">Cell membrane</keyword>
<keyword evidence="4" id="KW-0410">Iron transport</keyword>
<evidence type="ECO:0000256" key="4">
    <source>
        <dbReference type="ARBA" id="ARBA00022496"/>
    </source>
</evidence>
<dbReference type="PROSITE" id="PS50893">
    <property type="entry name" value="ABC_TRANSPORTER_2"/>
    <property type="match status" value="1"/>
</dbReference>
<evidence type="ECO:0000259" key="10">
    <source>
        <dbReference type="PROSITE" id="PS50893"/>
    </source>
</evidence>
<dbReference type="FunFam" id="3.40.50.300:FF:000134">
    <property type="entry name" value="Iron-enterobactin ABC transporter ATP-binding protein"/>
    <property type="match status" value="1"/>
</dbReference>
<dbReference type="GO" id="GO:0005886">
    <property type="term" value="C:plasma membrane"/>
    <property type="evidence" value="ECO:0007669"/>
    <property type="project" value="UniProtKB-SubCell"/>
</dbReference>
<dbReference type="InterPro" id="IPR003439">
    <property type="entry name" value="ABC_transporter-like_ATP-bd"/>
</dbReference>
<dbReference type="InterPro" id="IPR017871">
    <property type="entry name" value="ABC_transporter-like_CS"/>
</dbReference>
<dbReference type="PROSITE" id="PS00211">
    <property type="entry name" value="ABC_TRANSPORTER_1"/>
    <property type="match status" value="1"/>
</dbReference>
<dbReference type="PANTHER" id="PTHR42771:SF2">
    <property type="entry name" value="IRON(3+)-HYDROXAMATE IMPORT ATP-BINDING PROTEIN FHUC"/>
    <property type="match status" value="1"/>
</dbReference>
<dbReference type="Proteomes" id="UP000272528">
    <property type="component" value="Chromosome"/>
</dbReference>
<evidence type="ECO:0000256" key="1">
    <source>
        <dbReference type="ARBA" id="ARBA00004202"/>
    </source>
</evidence>
<dbReference type="PANTHER" id="PTHR42771">
    <property type="entry name" value="IRON(3+)-HYDROXAMATE IMPORT ATP-BINDING PROTEIN FHUC"/>
    <property type="match status" value="1"/>
</dbReference>
<evidence type="ECO:0000313" key="11">
    <source>
        <dbReference type="EMBL" id="AZN38993.1"/>
    </source>
</evidence>
<protein>
    <submittedName>
        <fullName evidence="11">ABC transporter ATP-binding protein</fullName>
    </submittedName>
</protein>
<evidence type="ECO:0000256" key="3">
    <source>
        <dbReference type="ARBA" id="ARBA00022475"/>
    </source>
</evidence>
<dbReference type="GO" id="GO:0016887">
    <property type="term" value="F:ATP hydrolysis activity"/>
    <property type="evidence" value="ECO:0007669"/>
    <property type="project" value="InterPro"/>
</dbReference>
<dbReference type="RefSeq" id="WP_126012855.1">
    <property type="nucleotide sequence ID" value="NZ_CP034437.1"/>
</dbReference>
<proteinExistence type="predicted"/>
<evidence type="ECO:0000256" key="7">
    <source>
        <dbReference type="ARBA" id="ARBA00023004"/>
    </source>
</evidence>
<keyword evidence="6 11" id="KW-0067">ATP-binding</keyword>
<dbReference type="InterPro" id="IPR003593">
    <property type="entry name" value="AAA+_ATPase"/>
</dbReference>
<dbReference type="OrthoDB" id="9787851at2"/>
<gene>
    <name evidence="11" type="ORF">EJC50_04425</name>
</gene>
<sequence length="295" mass="32312">MKPSHQFQAEQTVAGYDNKTIIHGVSLTIPSNRISVIIGANACGKSTLLKTMAKLIKPESGSITMDGKELHHYAPKALARILGLLPQSPIVPEGITVADLVGRGRFPHQSWLGGWTKKDYEAVAEAMEIMQITELGDRNIDELSGGQRQRVWIAMALAQQTDILFLDEPTTFLDITYQVEILDLLTDLNRKHGTTIVMVLHDINLSARYADYIFALREGKLLAEGAPNDVITAELIKDVFGLDSTVILDPVSGSPLVVPIGRHHARTQPILKDQLTDKRVPVSNITDSLAVGNRA</sequence>
<dbReference type="InterPro" id="IPR027417">
    <property type="entry name" value="P-loop_NTPase"/>
</dbReference>
<keyword evidence="9" id="KW-0472">Membrane</keyword>
<keyword evidence="8" id="KW-0406">Ion transport</keyword>
<dbReference type="GO" id="GO:0006826">
    <property type="term" value="P:iron ion transport"/>
    <property type="evidence" value="ECO:0007669"/>
    <property type="project" value="UniProtKB-KW"/>
</dbReference>
<dbReference type="CDD" id="cd03214">
    <property type="entry name" value="ABC_Iron-Siderophores_B12_Hemin"/>
    <property type="match status" value="1"/>
</dbReference>
<dbReference type="KEGG" id="palb:EJC50_04425"/>
<evidence type="ECO:0000256" key="8">
    <source>
        <dbReference type="ARBA" id="ARBA00023065"/>
    </source>
</evidence>
<feature type="domain" description="ABC transporter" evidence="10">
    <location>
        <begin position="7"/>
        <end position="243"/>
    </location>
</feature>
<dbReference type="AlphaFoldDB" id="A0A3Q8X2Z9"/>
<keyword evidence="5" id="KW-0547">Nucleotide-binding</keyword>
<evidence type="ECO:0000256" key="2">
    <source>
        <dbReference type="ARBA" id="ARBA00022448"/>
    </source>
</evidence>
<dbReference type="Pfam" id="PF00005">
    <property type="entry name" value="ABC_tran"/>
    <property type="match status" value="1"/>
</dbReference>
<dbReference type="SUPFAM" id="SSF52540">
    <property type="entry name" value="P-loop containing nucleoside triphosphate hydrolases"/>
    <property type="match status" value="1"/>
</dbReference>
<evidence type="ECO:0000256" key="5">
    <source>
        <dbReference type="ARBA" id="ARBA00022741"/>
    </source>
</evidence>
<evidence type="ECO:0000256" key="6">
    <source>
        <dbReference type="ARBA" id="ARBA00022840"/>
    </source>
</evidence>
<name>A0A3Q8X2Z9_9BACL</name>
<evidence type="ECO:0000256" key="9">
    <source>
        <dbReference type="ARBA" id="ARBA00023136"/>
    </source>
</evidence>